<name>A0ABQ5C8X2_9ASTR</name>
<dbReference type="EMBL" id="BQNB010014063">
    <property type="protein sequence ID" value="GJT23530.1"/>
    <property type="molecule type" value="Genomic_DNA"/>
</dbReference>
<gene>
    <name evidence="1" type="ORF">Tco_0893467</name>
</gene>
<comment type="caution">
    <text evidence="1">The sequence shown here is derived from an EMBL/GenBank/DDBJ whole genome shotgun (WGS) entry which is preliminary data.</text>
</comment>
<organism evidence="1 2">
    <name type="scientific">Tanacetum coccineum</name>
    <dbReference type="NCBI Taxonomy" id="301880"/>
    <lineage>
        <taxon>Eukaryota</taxon>
        <taxon>Viridiplantae</taxon>
        <taxon>Streptophyta</taxon>
        <taxon>Embryophyta</taxon>
        <taxon>Tracheophyta</taxon>
        <taxon>Spermatophyta</taxon>
        <taxon>Magnoliopsida</taxon>
        <taxon>eudicotyledons</taxon>
        <taxon>Gunneridae</taxon>
        <taxon>Pentapetalae</taxon>
        <taxon>asterids</taxon>
        <taxon>campanulids</taxon>
        <taxon>Asterales</taxon>
        <taxon>Asteraceae</taxon>
        <taxon>Asteroideae</taxon>
        <taxon>Anthemideae</taxon>
        <taxon>Anthemidinae</taxon>
        <taxon>Tanacetum</taxon>
    </lineage>
</organism>
<accession>A0ABQ5C8X2</accession>
<evidence type="ECO:0008006" key="3">
    <source>
        <dbReference type="Google" id="ProtNLM"/>
    </source>
</evidence>
<keyword evidence="2" id="KW-1185">Reference proteome</keyword>
<dbReference type="PANTHER" id="PTHR33116">
    <property type="entry name" value="REVERSE TRANSCRIPTASE ZINC-BINDING DOMAIN-CONTAINING PROTEIN-RELATED-RELATED"/>
    <property type="match status" value="1"/>
</dbReference>
<dbReference type="Proteomes" id="UP001151760">
    <property type="component" value="Unassembled WGS sequence"/>
</dbReference>
<evidence type="ECO:0000313" key="2">
    <source>
        <dbReference type="Proteomes" id="UP001151760"/>
    </source>
</evidence>
<evidence type="ECO:0000313" key="1">
    <source>
        <dbReference type="EMBL" id="GJT23530.1"/>
    </source>
</evidence>
<protein>
    <recommendedName>
        <fullName evidence="3">RNA-directed DNA polymerase, eukaryota, reverse transcriptase zinc-binding domain protein</fullName>
    </recommendedName>
</protein>
<sequence>MNLIHILKCFELASGLKVNIDKSRLIRVGVSANEVIYMASSLGYSHDTIPFSYLGLSVGKRMNSCSGWNVVTNRFREKLTSWKSNSLSIGGRLTLSKNIGLLCKWKWRFLVKKSALWQIVIKEFNGKDGGFDSTSSSLGVSNGQNTRANDNLSAMLNLIGNLVLNSGGPDKWEWACDKSGMFKTKTLYQSEVSKILDEDVFPAIQRISKGWISAWFKAHDARELNYWIQRPWDILSCI</sequence>
<reference evidence="1" key="1">
    <citation type="journal article" date="2022" name="Int. J. Mol. Sci.">
        <title>Draft Genome of Tanacetum Coccineum: Genomic Comparison of Closely Related Tanacetum-Family Plants.</title>
        <authorList>
            <person name="Yamashiro T."/>
            <person name="Shiraishi A."/>
            <person name="Nakayama K."/>
            <person name="Satake H."/>
        </authorList>
    </citation>
    <scope>NUCLEOTIDE SEQUENCE</scope>
</reference>
<reference evidence="1" key="2">
    <citation type="submission" date="2022-01" db="EMBL/GenBank/DDBJ databases">
        <authorList>
            <person name="Yamashiro T."/>
            <person name="Shiraishi A."/>
            <person name="Satake H."/>
            <person name="Nakayama K."/>
        </authorList>
    </citation>
    <scope>NUCLEOTIDE SEQUENCE</scope>
</reference>
<proteinExistence type="predicted"/>
<dbReference type="PANTHER" id="PTHR33116:SF79">
    <property type="entry name" value="REVERSE TRANSCRIPTASE DOMAIN, ZINC FINGER, CCHC-TYPE-RELATED"/>
    <property type="match status" value="1"/>
</dbReference>